<gene>
    <name evidence="1" type="ORF">DPMN_189943</name>
</gene>
<reference evidence="1" key="2">
    <citation type="submission" date="2020-11" db="EMBL/GenBank/DDBJ databases">
        <authorList>
            <person name="McCartney M.A."/>
            <person name="Auch B."/>
            <person name="Kono T."/>
            <person name="Mallez S."/>
            <person name="Becker A."/>
            <person name="Gohl D.M."/>
            <person name="Silverstein K.A.T."/>
            <person name="Koren S."/>
            <person name="Bechman K.B."/>
            <person name="Herman A."/>
            <person name="Abrahante J.E."/>
            <person name="Garbe J."/>
        </authorList>
    </citation>
    <scope>NUCLEOTIDE SEQUENCE</scope>
    <source>
        <strain evidence="1">Duluth1</strain>
        <tissue evidence="1">Whole animal</tissue>
    </source>
</reference>
<evidence type="ECO:0000313" key="2">
    <source>
        <dbReference type="Proteomes" id="UP000828390"/>
    </source>
</evidence>
<proteinExistence type="predicted"/>
<evidence type="ECO:0000313" key="1">
    <source>
        <dbReference type="EMBL" id="KAH3755253.1"/>
    </source>
</evidence>
<dbReference type="Proteomes" id="UP000828390">
    <property type="component" value="Unassembled WGS sequence"/>
</dbReference>
<accession>A0A9D4DUG2</accession>
<dbReference type="AlphaFoldDB" id="A0A9D4DUG2"/>
<comment type="caution">
    <text evidence="1">The sequence shown here is derived from an EMBL/GenBank/DDBJ whole genome shotgun (WGS) entry which is preliminary data.</text>
</comment>
<dbReference type="EMBL" id="JAIWYP010000010">
    <property type="protein sequence ID" value="KAH3755253.1"/>
    <property type="molecule type" value="Genomic_DNA"/>
</dbReference>
<reference evidence="1" key="1">
    <citation type="journal article" date="2019" name="bioRxiv">
        <title>The Genome of the Zebra Mussel, Dreissena polymorpha: A Resource for Invasive Species Research.</title>
        <authorList>
            <person name="McCartney M.A."/>
            <person name="Auch B."/>
            <person name="Kono T."/>
            <person name="Mallez S."/>
            <person name="Zhang Y."/>
            <person name="Obille A."/>
            <person name="Becker A."/>
            <person name="Abrahante J.E."/>
            <person name="Garbe J."/>
            <person name="Badalamenti J.P."/>
            <person name="Herman A."/>
            <person name="Mangelson H."/>
            <person name="Liachko I."/>
            <person name="Sullivan S."/>
            <person name="Sone E.D."/>
            <person name="Koren S."/>
            <person name="Silverstein K.A.T."/>
            <person name="Beckman K.B."/>
            <person name="Gohl D.M."/>
        </authorList>
    </citation>
    <scope>NUCLEOTIDE SEQUENCE</scope>
    <source>
        <strain evidence="1">Duluth1</strain>
        <tissue evidence="1">Whole animal</tissue>
    </source>
</reference>
<organism evidence="1 2">
    <name type="scientific">Dreissena polymorpha</name>
    <name type="common">Zebra mussel</name>
    <name type="synonym">Mytilus polymorpha</name>
    <dbReference type="NCBI Taxonomy" id="45954"/>
    <lineage>
        <taxon>Eukaryota</taxon>
        <taxon>Metazoa</taxon>
        <taxon>Spiralia</taxon>
        <taxon>Lophotrochozoa</taxon>
        <taxon>Mollusca</taxon>
        <taxon>Bivalvia</taxon>
        <taxon>Autobranchia</taxon>
        <taxon>Heteroconchia</taxon>
        <taxon>Euheterodonta</taxon>
        <taxon>Imparidentia</taxon>
        <taxon>Neoheterodontei</taxon>
        <taxon>Myida</taxon>
        <taxon>Dreissenoidea</taxon>
        <taxon>Dreissenidae</taxon>
        <taxon>Dreissena</taxon>
    </lineage>
</organism>
<name>A0A9D4DUG2_DREPO</name>
<keyword evidence="2" id="KW-1185">Reference proteome</keyword>
<protein>
    <submittedName>
        <fullName evidence="1">Uncharacterized protein</fullName>
    </submittedName>
</protein>
<sequence length="156" mass="16878">MTSSSAVSEPGIPIAVLVYTRTPLDGVTTPQYFIESLLKCIWSKALVKPVTIRYLYGAKVRKMVSTSGIKDGCGLLYLATSLKAVTSLLSPCAFFTKNEGFKYSTLTSTSSGRAKKPLSSRSSNLACNSTSLSLAFEVLFLYVAAVEWDPCKLLLQ</sequence>